<name>A0A1U7CTV6_9BACT</name>
<dbReference type="Pfam" id="PF06439">
    <property type="entry name" value="3keto-disac_hyd"/>
    <property type="match status" value="1"/>
</dbReference>
<accession>A0A1U7CTV6</accession>
<feature type="domain" description="3-keto-alpha-glucoside-1,2-lyase/3-keto-2-hydroxy-glucal hydratase" evidence="1">
    <location>
        <begin position="41"/>
        <end position="271"/>
    </location>
</feature>
<keyword evidence="3" id="KW-1185">Reference proteome</keyword>
<sequence length="282" mass="30565">MTGPDRLRMALVFAATVLAFAPGGLRGDEPPGEAARPDRVVRLFNGKDLTGLTTWLKDTKRDDPRRVFRVTDGLLHITGDGFGYLATEKAYRDYRVVVEYKWGSRTDDDGASVRNSGLLLHATGPDGGAGGTWMASIECQLAQGCVGDLIVIPGLDSAGGPIPVRLTSDVVLGPDNRPRWKDGGAPRTFTHGQLWWSKHDPEFRELLDTRGKDDVESPPGEWTKVESECVGGRITVRVNGVVVNRAYDASPAAGKILLQSEGFELFVRTFELHAVEPGKGPS</sequence>
<dbReference type="InterPro" id="IPR010496">
    <property type="entry name" value="AL/BT2_dom"/>
</dbReference>
<organism evidence="2 3">
    <name type="scientific">Paludisphaera borealis</name>
    <dbReference type="NCBI Taxonomy" id="1387353"/>
    <lineage>
        <taxon>Bacteria</taxon>
        <taxon>Pseudomonadati</taxon>
        <taxon>Planctomycetota</taxon>
        <taxon>Planctomycetia</taxon>
        <taxon>Isosphaerales</taxon>
        <taxon>Isosphaeraceae</taxon>
        <taxon>Paludisphaera</taxon>
    </lineage>
</organism>
<proteinExistence type="predicted"/>
<reference evidence="3" key="1">
    <citation type="submission" date="2016-12" db="EMBL/GenBank/DDBJ databases">
        <title>Comparative genomics of four Isosphaeraceae planctomycetes: a common pool of plasmids and glycoside hydrolase genes.</title>
        <authorList>
            <person name="Ivanova A."/>
        </authorList>
    </citation>
    <scope>NUCLEOTIDE SEQUENCE [LARGE SCALE GENOMIC DNA]</scope>
    <source>
        <strain evidence="3">PX4</strain>
    </source>
</reference>
<dbReference type="EMBL" id="CP019082">
    <property type="protein sequence ID" value="APW62361.1"/>
    <property type="molecule type" value="Genomic_DNA"/>
</dbReference>
<dbReference type="Gene3D" id="2.60.120.560">
    <property type="entry name" value="Exo-inulinase, domain 1"/>
    <property type="match status" value="1"/>
</dbReference>
<dbReference type="AlphaFoldDB" id="A0A1U7CTV6"/>
<evidence type="ECO:0000313" key="2">
    <source>
        <dbReference type="EMBL" id="APW62361.1"/>
    </source>
</evidence>
<evidence type="ECO:0000313" key="3">
    <source>
        <dbReference type="Proteomes" id="UP000186309"/>
    </source>
</evidence>
<dbReference type="STRING" id="1387353.BSF38_03900"/>
<protein>
    <recommendedName>
        <fullName evidence="1">3-keto-alpha-glucoside-1,2-lyase/3-keto-2-hydroxy-glucal hydratase domain-containing protein</fullName>
    </recommendedName>
</protein>
<gene>
    <name evidence="2" type="ORF">BSF38_03900</name>
</gene>
<dbReference type="GO" id="GO:0016787">
    <property type="term" value="F:hydrolase activity"/>
    <property type="evidence" value="ECO:0007669"/>
    <property type="project" value="InterPro"/>
</dbReference>
<evidence type="ECO:0000259" key="1">
    <source>
        <dbReference type="Pfam" id="PF06439"/>
    </source>
</evidence>
<dbReference type="KEGG" id="pbor:BSF38_03900"/>
<dbReference type="OrthoDB" id="259356at2"/>
<dbReference type="Proteomes" id="UP000186309">
    <property type="component" value="Chromosome"/>
</dbReference>